<dbReference type="AlphaFoldDB" id="A0A1X7U4A5"/>
<name>A0A1X7U4A5_AMPQE</name>
<proteinExistence type="predicted"/>
<evidence type="ECO:0000256" key="1">
    <source>
        <dbReference type="SAM" id="SignalP"/>
    </source>
</evidence>
<feature type="chain" id="PRO_5012937079" evidence="1">
    <location>
        <begin position="19"/>
        <end position="106"/>
    </location>
</feature>
<dbReference type="InParanoid" id="A0A1X7U4A5"/>
<reference evidence="2" key="1">
    <citation type="submission" date="2017-05" db="UniProtKB">
        <authorList>
            <consortium name="EnsemblMetazoa"/>
        </authorList>
    </citation>
    <scope>IDENTIFICATION</scope>
</reference>
<organism evidence="2">
    <name type="scientific">Amphimedon queenslandica</name>
    <name type="common">Sponge</name>
    <dbReference type="NCBI Taxonomy" id="400682"/>
    <lineage>
        <taxon>Eukaryota</taxon>
        <taxon>Metazoa</taxon>
        <taxon>Porifera</taxon>
        <taxon>Demospongiae</taxon>
        <taxon>Heteroscleromorpha</taxon>
        <taxon>Haplosclerida</taxon>
        <taxon>Niphatidae</taxon>
        <taxon>Amphimedon</taxon>
    </lineage>
</organism>
<dbReference type="EnsemblMetazoa" id="Aqu2.1.22498_001">
    <property type="protein sequence ID" value="Aqu2.1.22498_001"/>
    <property type="gene ID" value="Aqu2.1.22498"/>
</dbReference>
<protein>
    <submittedName>
        <fullName evidence="2">Uncharacterized protein</fullName>
    </submittedName>
</protein>
<keyword evidence="1" id="KW-0732">Signal</keyword>
<sequence length="106" mass="12443">MKFTILALFLMSFILVDAVGYKKYCKNKKYLVNGKDIPHLHCEKDAFMLTWGSKKNKRHAYFVQSNVVRCNKLNEVLNDPGRYRFNKVPAIEEAMIRFGVDEECFD</sequence>
<evidence type="ECO:0000313" key="2">
    <source>
        <dbReference type="EnsemblMetazoa" id="Aqu2.1.22498_001"/>
    </source>
</evidence>
<feature type="signal peptide" evidence="1">
    <location>
        <begin position="1"/>
        <end position="18"/>
    </location>
</feature>
<accession>A0A1X7U4A5</accession>